<evidence type="ECO:0000256" key="2">
    <source>
        <dbReference type="ARBA" id="ARBA00006840"/>
    </source>
</evidence>
<dbReference type="PANTHER" id="PTHR19282">
    <property type="entry name" value="TETRASPANIN"/>
    <property type="match status" value="1"/>
</dbReference>
<comment type="subcellular location">
    <subcellularLocation>
        <location evidence="1 6">Membrane</location>
        <topology evidence="1 6">Multi-pass membrane protein</topology>
    </subcellularLocation>
</comment>
<dbReference type="Pfam" id="PF00335">
    <property type="entry name" value="Tetraspanin"/>
    <property type="match status" value="1"/>
</dbReference>
<dbReference type="PRINTS" id="PR00259">
    <property type="entry name" value="TMFOUR"/>
</dbReference>
<dbReference type="Gene3D" id="1.10.1450.10">
    <property type="entry name" value="Tetraspanin"/>
    <property type="match status" value="1"/>
</dbReference>
<feature type="transmembrane region" description="Helical" evidence="6">
    <location>
        <begin position="84"/>
        <end position="105"/>
    </location>
</feature>
<dbReference type="eggNOG" id="KOG3882">
    <property type="taxonomic scope" value="Eukaryota"/>
</dbReference>
<keyword evidence="8" id="KW-1185">Reference proteome</keyword>
<comment type="similarity">
    <text evidence="2 6">Belongs to the tetraspanin (TM4SF) family.</text>
</comment>
<evidence type="ECO:0000256" key="6">
    <source>
        <dbReference type="RuleBase" id="RU361218"/>
    </source>
</evidence>
<evidence type="ECO:0000256" key="4">
    <source>
        <dbReference type="ARBA" id="ARBA00022989"/>
    </source>
</evidence>
<keyword evidence="4 6" id="KW-1133">Transmembrane helix</keyword>
<evidence type="ECO:0000256" key="1">
    <source>
        <dbReference type="ARBA" id="ARBA00004141"/>
    </source>
</evidence>
<dbReference type="InterPro" id="IPR000301">
    <property type="entry name" value="Tetraspanin_animals"/>
</dbReference>
<dbReference type="AlphaFoldDB" id="B3SBM3"/>
<dbReference type="GO" id="GO:0005886">
    <property type="term" value="C:plasma membrane"/>
    <property type="evidence" value="ECO:0000318"/>
    <property type="project" value="GO_Central"/>
</dbReference>
<dbReference type="EMBL" id="DS985265">
    <property type="protein sequence ID" value="EDV19886.1"/>
    <property type="molecule type" value="Genomic_DNA"/>
</dbReference>
<dbReference type="HOGENOM" id="CLU_055524_4_2_1"/>
<keyword evidence="5 6" id="KW-0472">Membrane</keyword>
<dbReference type="OrthoDB" id="5982705at2759"/>
<dbReference type="SUPFAM" id="SSF48652">
    <property type="entry name" value="Tetraspanin"/>
    <property type="match status" value="1"/>
</dbReference>
<evidence type="ECO:0000256" key="3">
    <source>
        <dbReference type="ARBA" id="ARBA00022692"/>
    </source>
</evidence>
<sequence>MNGCGFKFMKHLLFIFNFIVWAMGIALLAMGIIIRVNSDLIGVVADNSWFTAAYIMIAAGVFIFLVALVGFCGARNSNKCMLGIYLGVLVVIFILEIAGAIYGAVNRVAIEEAAKAKMTTEVQIRYGQANQGVITDGFNKLQTTFKCCGVNTTTDWYSSAWISGKPSFPYGPAVPDSCCRTSTLLCGVNSTAHANAVIFNATYYSIGCYQAVRNSITNNLGLAIGVLGGFAGVQVLGMILAGVLIAKADEEE</sequence>
<dbReference type="GeneID" id="6758841"/>
<feature type="transmembrane region" description="Helical" evidence="6">
    <location>
        <begin position="12"/>
        <end position="36"/>
    </location>
</feature>
<feature type="transmembrane region" description="Helical" evidence="6">
    <location>
        <begin position="48"/>
        <end position="72"/>
    </location>
</feature>
<accession>B3SBM3</accession>
<evidence type="ECO:0000313" key="8">
    <source>
        <dbReference type="Proteomes" id="UP000009022"/>
    </source>
</evidence>
<dbReference type="PhylomeDB" id="B3SBM3"/>
<dbReference type="InterPro" id="IPR018499">
    <property type="entry name" value="Tetraspanin/Peripherin"/>
</dbReference>
<dbReference type="PANTHER" id="PTHR19282:SF456">
    <property type="entry name" value="CD63 MOLECULE"/>
    <property type="match status" value="1"/>
</dbReference>
<protein>
    <recommendedName>
        <fullName evidence="6">Tetraspanin</fullName>
    </recommendedName>
</protein>
<dbReference type="CTD" id="6758841"/>
<reference evidence="7 8" key="1">
    <citation type="journal article" date="2008" name="Nature">
        <title>The Trichoplax genome and the nature of placozoans.</title>
        <authorList>
            <person name="Srivastava M."/>
            <person name="Begovic E."/>
            <person name="Chapman J."/>
            <person name="Putnam N.H."/>
            <person name="Hellsten U."/>
            <person name="Kawashima T."/>
            <person name="Kuo A."/>
            <person name="Mitros T."/>
            <person name="Salamov A."/>
            <person name="Carpenter M.L."/>
            <person name="Signorovitch A.Y."/>
            <person name="Moreno M.A."/>
            <person name="Kamm K."/>
            <person name="Grimwood J."/>
            <person name="Schmutz J."/>
            <person name="Shapiro H."/>
            <person name="Grigoriev I.V."/>
            <person name="Buss L.W."/>
            <person name="Schierwater B."/>
            <person name="Dellaporta S.L."/>
            <person name="Rokhsar D.S."/>
        </authorList>
    </citation>
    <scope>NUCLEOTIDE SEQUENCE [LARGE SCALE GENOMIC DNA]</scope>
    <source>
        <strain evidence="7 8">Grell-BS-1999</strain>
    </source>
</reference>
<proteinExistence type="inferred from homology"/>
<organism evidence="7 8">
    <name type="scientific">Trichoplax adhaerens</name>
    <name type="common">Trichoplax reptans</name>
    <dbReference type="NCBI Taxonomy" id="10228"/>
    <lineage>
        <taxon>Eukaryota</taxon>
        <taxon>Metazoa</taxon>
        <taxon>Placozoa</taxon>
        <taxon>Uniplacotomia</taxon>
        <taxon>Trichoplacea</taxon>
        <taxon>Trichoplacidae</taxon>
        <taxon>Trichoplax</taxon>
    </lineage>
</organism>
<dbReference type="Proteomes" id="UP000009022">
    <property type="component" value="Unassembled WGS sequence"/>
</dbReference>
<name>B3SBM3_TRIAD</name>
<dbReference type="InterPro" id="IPR008952">
    <property type="entry name" value="Tetraspanin_EC2_sf"/>
</dbReference>
<dbReference type="OMA" id="HANAVIF"/>
<evidence type="ECO:0000256" key="5">
    <source>
        <dbReference type="ARBA" id="ARBA00023136"/>
    </source>
</evidence>
<feature type="transmembrane region" description="Helical" evidence="6">
    <location>
        <begin position="220"/>
        <end position="246"/>
    </location>
</feature>
<dbReference type="PIRSF" id="PIRSF002419">
    <property type="entry name" value="Tetraspanin"/>
    <property type="match status" value="1"/>
</dbReference>
<keyword evidence="3 6" id="KW-0812">Transmembrane</keyword>
<evidence type="ECO:0000313" key="7">
    <source>
        <dbReference type="EMBL" id="EDV19886.1"/>
    </source>
</evidence>
<dbReference type="RefSeq" id="XP_002117628.1">
    <property type="nucleotide sequence ID" value="XM_002117592.1"/>
</dbReference>
<gene>
    <name evidence="7" type="ORF">TRIADDRAFT_38462</name>
</gene>
<dbReference type="InParanoid" id="B3SBM3"/>
<dbReference type="KEGG" id="tad:TRIADDRAFT_38462"/>